<dbReference type="KEGG" id="qsa:O6P43_000273"/>
<feature type="non-terminal residue" evidence="2">
    <location>
        <position position="1"/>
    </location>
</feature>
<comment type="caution">
    <text evidence="2">The sequence shown here is derived from an EMBL/GenBank/DDBJ whole genome shotgun (WGS) entry which is preliminary data.</text>
</comment>
<proteinExistence type="predicted"/>
<evidence type="ECO:0000313" key="3">
    <source>
        <dbReference type="Proteomes" id="UP001163823"/>
    </source>
</evidence>
<dbReference type="Proteomes" id="UP001163823">
    <property type="component" value="Chromosome 1"/>
</dbReference>
<sequence length="102" mass="11032">TFNFPLVPFLCSASASASRIQISNSFHTQLKEMNPIEYKSSSKSKQTLPPKRGQITMKIIKAVFKSAAALASGGRRRRKQDGALLSSNSTTPPIPSGYNSDS</sequence>
<feature type="compositionally biased region" description="Polar residues" evidence="1">
    <location>
        <begin position="85"/>
        <end position="102"/>
    </location>
</feature>
<evidence type="ECO:0000256" key="1">
    <source>
        <dbReference type="SAM" id="MobiDB-lite"/>
    </source>
</evidence>
<reference evidence="2 3" key="1">
    <citation type="journal article" date="2023" name="Science">
        <title>Elucidation of the pathway for biosynthesis of saponin adjuvants from the soapbark tree.</title>
        <authorList>
            <person name="Reed J."/>
            <person name="Orme A."/>
            <person name="El-Demerdash A."/>
            <person name="Owen C."/>
            <person name="Martin L.B.B."/>
            <person name="Misra R.C."/>
            <person name="Kikuchi S."/>
            <person name="Rejzek M."/>
            <person name="Martin A.C."/>
            <person name="Harkess A."/>
            <person name="Leebens-Mack J."/>
            <person name="Louveau T."/>
            <person name="Stephenson M.J."/>
            <person name="Osbourn A."/>
        </authorList>
    </citation>
    <scope>NUCLEOTIDE SEQUENCE [LARGE SCALE GENOMIC DNA]</scope>
    <source>
        <strain evidence="2">S10</strain>
    </source>
</reference>
<name>A0AAD7VMC5_QUISA</name>
<dbReference type="AlphaFoldDB" id="A0AAD7VMC5"/>
<keyword evidence="3" id="KW-1185">Reference proteome</keyword>
<feature type="region of interest" description="Disordered" evidence="1">
    <location>
        <begin position="71"/>
        <end position="102"/>
    </location>
</feature>
<accession>A0AAD7VMC5</accession>
<dbReference type="EMBL" id="JARAOO010000001">
    <property type="protein sequence ID" value="KAJ7980935.1"/>
    <property type="molecule type" value="Genomic_DNA"/>
</dbReference>
<evidence type="ECO:0000313" key="2">
    <source>
        <dbReference type="EMBL" id="KAJ7980935.1"/>
    </source>
</evidence>
<gene>
    <name evidence="2" type="ORF">O6P43_000273</name>
</gene>
<protein>
    <submittedName>
        <fullName evidence="2">Myb-related transcription factor, partner of profilin like</fullName>
    </submittedName>
</protein>
<organism evidence="2 3">
    <name type="scientific">Quillaja saponaria</name>
    <name type="common">Soap bark tree</name>
    <dbReference type="NCBI Taxonomy" id="32244"/>
    <lineage>
        <taxon>Eukaryota</taxon>
        <taxon>Viridiplantae</taxon>
        <taxon>Streptophyta</taxon>
        <taxon>Embryophyta</taxon>
        <taxon>Tracheophyta</taxon>
        <taxon>Spermatophyta</taxon>
        <taxon>Magnoliopsida</taxon>
        <taxon>eudicotyledons</taxon>
        <taxon>Gunneridae</taxon>
        <taxon>Pentapetalae</taxon>
        <taxon>rosids</taxon>
        <taxon>fabids</taxon>
        <taxon>Fabales</taxon>
        <taxon>Quillajaceae</taxon>
        <taxon>Quillaja</taxon>
    </lineage>
</organism>